<evidence type="ECO:0000256" key="2">
    <source>
        <dbReference type="ARBA" id="ARBA00007363"/>
    </source>
</evidence>
<dbReference type="Pfam" id="PF06388">
    <property type="entry name" value="DUF1075"/>
    <property type="match status" value="1"/>
</dbReference>
<evidence type="ECO:0000256" key="3">
    <source>
        <dbReference type="ARBA" id="ARBA00022692"/>
    </source>
</evidence>
<dbReference type="GO" id="GO:0071456">
    <property type="term" value="P:cellular response to hypoxia"/>
    <property type="evidence" value="ECO:0007669"/>
    <property type="project" value="TreeGrafter"/>
</dbReference>
<dbReference type="GO" id="GO:0051402">
    <property type="term" value="P:neuron apoptotic process"/>
    <property type="evidence" value="ECO:0007669"/>
    <property type="project" value="TreeGrafter"/>
</dbReference>
<dbReference type="InterPro" id="IPR009432">
    <property type="entry name" value="DUF1075"/>
</dbReference>
<keyword evidence="5" id="KW-0472">Membrane</keyword>
<dbReference type="Proteomes" id="UP000824782">
    <property type="component" value="Unassembled WGS sequence"/>
</dbReference>
<gene>
    <name evidence="6" type="ORF">GDO81_003366</name>
</gene>
<comment type="similarity">
    <text evidence="2">Belongs to the UPF0389 family.</text>
</comment>
<evidence type="ECO:0008006" key="8">
    <source>
        <dbReference type="Google" id="ProtNLM"/>
    </source>
</evidence>
<dbReference type="AlphaFoldDB" id="A0AAV6ZZ95"/>
<keyword evidence="7" id="KW-1185">Reference proteome</keyword>
<organism evidence="6 7">
    <name type="scientific">Engystomops pustulosus</name>
    <name type="common">Tungara frog</name>
    <name type="synonym">Physalaemus pustulosus</name>
    <dbReference type="NCBI Taxonomy" id="76066"/>
    <lineage>
        <taxon>Eukaryota</taxon>
        <taxon>Metazoa</taxon>
        <taxon>Chordata</taxon>
        <taxon>Craniata</taxon>
        <taxon>Vertebrata</taxon>
        <taxon>Euteleostomi</taxon>
        <taxon>Amphibia</taxon>
        <taxon>Batrachia</taxon>
        <taxon>Anura</taxon>
        <taxon>Neobatrachia</taxon>
        <taxon>Hyloidea</taxon>
        <taxon>Leptodactylidae</taxon>
        <taxon>Leiuperinae</taxon>
        <taxon>Engystomops</taxon>
    </lineage>
</organism>
<protein>
    <recommendedName>
        <fullName evidence="8">Protein FAM162A</fullName>
    </recommendedName>
</protein>
<evidence type="ECO:0000256" key="5">
    <source>
        <dbReference type="ARBA" id="ARBA00023136"/>
    </source>
</evidence>
<dbReference type="PANTHER" id="PTHR13674">
    <property type="entry name" value="GROWTH AND TRANSFORMATION-DEPENDENT PROTEIN"/>
    <property type="match status" value="1"/>
</dbReference>
<dbReference type="GO" id="GO:0005739">
    <property type="term" value="C:mitochondrion"/>
    <property type="evidence" value="ECO:0007669"/>
    <property type="project" value="TreeGrafter"/>
</dbReference>
<evidence type="ECO:0000313" key="6">
    <source>
        <dbReference type="EMBL" id="KAG8553308.1"/>
    </source>
</evidence>
<keyword evidence="3" id="KW-0812">Transmembrane</keyword>
<evidence type="ECO:0000256" key="4">
    <source>
        <dbReference type="ARBA" id="ARBA00022989"/>
    </source>
</evidence>
<dbReference type="GO" id="GO:0090200">
    <property type="term" value="P:positive regulation of release of cytochrome c from mitochondria"/>
    <property type="evidence" value="ECO:0007669"/>
    <property type="project" value="TreeGrafter"/>
</dbReference>
<proteinExistence type="inferred from homology"/>
<comment type="caution">
    <text evidence="6">The sequence shown here is derived from an EMBL/GenBank/DDBJ whole genome shotgun (WGS) entry which is preliminary data.</text>
</comment>
<dbReference type="PANTHER" id="PTHR13674:SF6">
    <property type="entry name" value="PROTEIN FAM162B"/>
    <property type="match status" value="1"/>
</dbReference>
<evidence type="ECO:0000313" key="7">
    <source>
        <dbReference type="Proteomes" id="UP000824782"/>
    </source>
</evidence>
<reference evidence="6" key="1">
    <citation type="thesis" date="2020" institute="ProQuest LLC" country="789 East Eisenhower Parkway, Ann Arbor, MI, USA">
        <title>Comparative Genomics and Chromosome Evolution.</title>
        <authorList>
            <person name="Mudd A.B."/>
        </authorList>
    </citation>
    <scope>NUCLEOTIDE SEQUENCE</scope>
    <source>
        <strain evidence="6">237g6f4</strain>
        <tissue evidence="6">Blood</tissue>
    </source>
</reference>
<dbReference type="EMBL" id="WNYA01000010">
    <property type="protein sequence ID" value="KAG8553308.1"/>
    <property type="molecule type" value="Genomic_DNA"/>
</dbReference>
<sequence>MFYFFLLSGHHLYRNEKKPTDFDKKVLVWSGRFKKQEEIPEYVSWEAIAGARSNFRIKICMAMIFGTVLGCILMVRSGKKALQEENTLIQRNLEKKAKWREEAAEQPTSSLKSH</sequence>
<evidence type="ECO:0000256" key="1">
    <source>
        <dbReference type="ARBA" id="ARBA00004167"/>
    </source>
</evidence>
<accession>A0AAV6ZZ95</accession>
<dbReference type="GO" id="GO:0016020">
    <property type="term" value="C:membrane"/>
    <property type="evidence" value="ECO:0007669"/>
    <property type="project" value="UniProtKB-SubCell"/>
</dbReference>
<keyword evidence="4" id="KW-1133">Transmembrane helix</keyword>
<comment type="subcellular location">
    <subcellularLocation>
        <location evidence="1">Membrane</location>
        <topology evidence="1">Single-pass membrane protein</topology>
    </subcellularLocation>
</comment>
<name>A0AAV6ZZ95_ENGPU</name>